<dbReference type="AlphaFoldDB" id="A0AAW1WGG6"/>
<name>A0AAW1WGG6_RUBAR</name>
<protein>
    <submittedName>
        <fullName evidence="2">Uncharacterized protein</fullName>
    </submittedName>
</protein>
<organism evidence="2 3">
    <name type="scientific">Rubus argutus</name>
    <name type="common">Southern blackberry</name>
    <dbReference type="NCBI Taxonomy" id="59490"/>
    <lineage>
        <taxon>Eukaryota</taxon>
        <taxon>Viridiplantae</taxon>
        <taxon>Streptophyta</taxon>
        <taxon>Embryophyta</taxon>
        <taxon>Tracheophyta</taxon>
        <taxon>Spermatophyta</taxon>
        <taxon>Magnoliopsida</taxon>
        <taxon>eudicotyledons</taxon>
        <taxon>Gunneridae</taxon>
        <taxon>Pentapetalae</taxon>
        <taxon>rosids</taxon>
        <taxon>fabids</taxon>
        <taxon>Rosales</taxon>
        <taxon>Rosaceae</taxon>
        <taxon>Rosoideae</taxon>
        <taxon>Rosoideae incertae sedis</taxon>
        <taxon>Rubus</taxon>
    </lineage>
</organism>
<feature type="region of interest" description="Disordered" evidence="1">
    <location>
        <begin position="1"/>
        <end position="34"/>
    </location>
</feature>
<keyword evidence="3" id="KW-1185">Reference proteome</keyword>
<reference evidence="2 3" key="1">
    <citation type="journal article" date="2023" name="G3 (Bethesda)">
        <title>A chromosome-length genome assembly and annotation of blackberry (Rubus argutus, cv. 'Hillquist').</title>
        <authorList>
            <person name="Bruna T."/>
            <person name="Aryal R."/>
            <person name="Dudchenko O."/>
            <person name="Sargent D.J."/>
            <person name="Mead D."/>
            <person name="Buti M."/>
            <person name="Cavallini A."/>
            <person name="Hytonen T."/>
            <person name="Andres J."/>
            <person name="Pham M."/>
            <person name="Weisz D."/>
            <person name="Mascagni F."/>
            <person name="Usai G."/>
            <person name="Natali L."/>
            <person name="Bassil N."/>
            <person name="Fernandez G.E."/>
            <person name="Lomsadze A."/>
            <person name="Armour M."/>
            <person name="Olukolu B."/>
            <person name="Poorten T."/>
            <person name="Britton C."/>
            <person name="Davik J."/>
            <person name="Ashrafi H."/>
            <person name="Aiden E.L."/>
            <person name="Borodovsky M."/>
            <person name="Worthington M."/>
        </authorList>
    </citation>
    <scope>NUCLEOTIDE SEQUENCE [LARGE SCALE GENOMIC DNA]</scope>
    <source>
        <strain evidence="2">PI 553951</strain>
    </source>
</reference>
<gene>
    <name evidence="2" type="ORF">M0R45_030817</name>
</gene>
<proteinExistence type="predicted"/>
<accession>A0AAW1WGG6</accession>
<evidence type="ECO:0000256" key="1">
    <source>
        <dbReference type="SAM" id="MobiDB-lite"/>
    </source>
</evidence>
<feature type="compositionally biased region" description="Basic and acidic residues" evidence="1">
    <location>
        <begin position="1"/>
        <end position="13"/>
    </location>
</feature>
<evidence type="ECO:0000313" key="2">
    <source>
        <dbReference type="EMBL" id="KAK9922350.1"/>
    </source>
</evidence>
<evidence type="ECO:0000313" key="3">
    <source>
        <dbReference type="Proteomes" id="UP001457282"/>
    </source>
</evidence>
<sequence>MGRRGEVDGDDWRLGSFGDTGHERVGVGNGGELAAGTTTAPRAGKWLCLLGGCCLEEWLRPGCCDGVFEAVKGTEQGHGLNACGSDLGTFD</sequence>
<dbReference type="EMBL" id="JBEDUW010000006">
    <property type="protein sequence ID" value="KAK9922350.1"/>
    <property type="molecule type" value="Genomic_DNA"/>
</dbReference>
<comment type="caution">
    <text evidence="2">The sequence shown here is derived from an EMBL/GenBank/DDBJ whole genome shotgun (WGS) entry which is preliminary data.</text>
</comment>
<dbReference type="Proteomes" id="UP001457282">
    <property type="component" value="Unassembled WGS sequence"/>
</dbReference>